<feature type="transmembrane region" description="Helical" evidence="8">
    <location>
        <begin position="1049"/>
        <end position="1073"/>
    </location>
</feature>
<accession>R7VCI7</accession>
<keyword evidence="2 8" id="KW-0812">Transmembrane</keyword>
<dbReference type="EMBL" id="AMQN01004965">
    <property type="status" value="NOT_ANNOTATED_CDS"/>
    <property type="molecule type" value="Genomic_DNA"/>
</dbReference>
<feature type="region of interest" description="Disordered" evidence="7">
    <location>
        <begin position="1080"/>
        <end position="1140"/>
    </location>
</feature>
<dbReference type="EMBL" id="KB294813">
    <property type="protein sequence ID" value="ELU14026.1"/>
    <property type="molecule type" value="Genomic_DNA"/>
</dbReference>
<dbReference type="Pfam" id="PF06119">
    <property type="entry name" value="NIDO"/>
    <property type="match status" value="1"/>
</dbReference>
<evidence type="ECO:0000259" key="13">
    <source>
        <dbReference type="PROSITE" id="PS51233"/>
    </source>
</evidence>
<dbReference type="HOGENOM" id="CLU_255593_0_0_1"/>
<dbReference type="GO" id="GO:0007160">
    <property type="term" value="P:cell-matrix adhesion"/>
    <property type="evidence" value="ECO:0007669"/>
    <property type="project" value="InterPro"/>
</dbReference>
<dbReference type="PROSITE" id="PS50923">
    <property type="entry name" value="SUSHI"/>
    <property type="match status" value="1"/>
</dbReference>
<dbReference type="InterPro" id="IPR051495">
    <property type="entry name" value="Epithelial_Barrier/Signaling"/>
</dbReference>
<dbReference type="SMART" id="SM00216">
    <property type="entry name" value="VWD"/>
    <property type="match status" value="1"/>
</dbReference>
<reference evidence="15" key="3">
    <citation type="submission" date="2015-06" db="UniProtKB">
        <authorList>
            <consortium name="EnsemblMetazoa"/>
        </authorList>
    </citation>
    <scope>IDENTIFICATION</scope>
</reference>
<feature type="region of interest" description="Disordered" evidence="7">
    <location>
        <begin position="840"/>
        <end position="868"/>
    </location>
</feature>
<dbReference type="AlphaFoldDB" id="R7VCI7"/>
<dbReference type="PROSITE" id="PS51233">
    <property type="entry name" value="VWFD"/>
    <property type="match status" value="1"/>
</dbReference>
<evidence type="ECO:0000256" key="5">
    <source>
        <dbReference type="ARBA" id="ARBA00023157"/>
    </source>
</evidence>
<evidence type="ECO:0000256" key="6">
    <source>
        <dbReference type="PROSITE-ProRule" id="PRU00302"/>
    </source>
</evidence>
<dbReference type="OMA" id="GYIMNDK"/>
<dbReference type="PANTHER" id="PTHR13802">
    <property type="entry name" value="MUCIN 4-RELATED"/>
    <property type="match status" value="1"/>
</dbReference>
<feature type="region of interest" description="Disordered" evidence="7">
    <location>
        <begin position="1251"/>
        <end position="1274"/>
    </location>
</feature>
<reference evidence="14 16" key="2">
    <citation type="journal article" date="2013" name="Nature">
        <title>Insights into bilaterian evolution from three spiralian genomes.</title>
        <authorList>
            <person name="Simakov O."/>
            <person name="Marletaz F."/>
            <person name="Cho S.J."/>
            <person name="Edsinger-Gonzales E."/>
            <person name="Havlak P."/>
            <person name="Hellsten U."/>
            <person name="Kuo D.H."/>
            <person name="Larsson T."/>
            <person name="Lv J."/>
            <person name="Arendt D."/>
            <person name="Savage R."/>
            <person name="Osoegawa K."/>
            <person name="de Jong P."/>
            <person name="Grimwood J."/>
            <person name="Chapman J.A."/>
            <person name="Shapiro H."/>
            <person name="Aerts A."/>
            <person name="Otillar R.P."/>
            <person name="Terry A.Y."/>
            <person name="Boore J.L."/>
            <person name="Grigoriev I.V."/>
            <person name="Lindberg D.R."/>
            <person name="Seaver E.C."/>
            <person name="Weisblat D.A."/>
            <person name="Putnam N.H."/>
            <person name="Rokhsar D.S."/>
        </authorList>
    </citation>
    <scope>NUCLEOTIDE SEQUENCE</scope>
    <source>
        <strain evidence="14 16">I ESC-2004</strain>
    </source>
</reference>
<dbReference type="Proteomes" id="UP000014760">
    <property type="component" value="Unassembled WGS sequence"/>
</dbReference>
<dbReference type="PANTHER" id="PTHR13802:SF64">
    <property type="entry name" value="DENDRITE EXTENSION DEFECTIVE PROTEIN 1"/>
    <property type="match status" value="1"/>
</dbReference>
<dbReference type="InterPro" id="IPR005533">
    <property type="entry name" value="AMOP_dom"/>
</dbReference>
<evidence type="ECO:0000259" key="12">
    <source>
        <dbReference type="PROSITE" id="PS51220"/>
    </source>
</evidence>
<evidence type="ECO:0000313" key="14">
    <source>
        <dbReference type="EMBL" id="ELU14026.1"/>
    </source>
</evidence>
<feature type="compositionally biased region" description="Polar residues" evidence="7">
    <location>
        <begin position="1106"/>
        <end position="1115"/>
    </location>
</feature>
<comment type="caution">
    <text evidence="6">Lacks conserved residue(s) required for the propagation of feature annotation.</text>
</comment>
<evidence type="ECO:0000313" key="15">
    <source>
        <dbReference type="EnsemblMetazoa" id="CapteP222579"/>
    </source>
</evidence>
<evidence type="ECO:0000259" key="11">
    <source>
        <dbReference type="PROSITE" id="PS50923"/>
    </source>
</evidence>
<dbReference type="Pfam" id="PF03782">
    <property type="entry name" value="AMOP"/>
    <property type="match status" value="1"/>
</dbReference>
<evidence type="ECO:0000259" key="10">
    <source>
        <dbReference type="PROSITE" id="PS50856"/>
    </source>
</evidence>
<feature type="chain" id="PRO_5008788937" description="Sushi domain-containing protein" evidence="9">
    <location>
        <begin position="18"/>
        <end position="1274"/>
    </location>
</feature>
<evidence type="ECO:0000256" key="4">
    <source>
        <dbReference type="ARBA" id="ARBA00023136"/>
    </source>
</evidence>
<feature type="signal peptide" evidence="9">
    <location>
        <begin position="1"/>
        <end position="17"/>
    </location>
</feature>
<dbReference type="PROSITE" id="PS50856">
    <property type="entry name" value="AMOP"/>
    <property type="match status" value="1"/>
</dbReference>
<keyword evidence="4 8" id="KW-0472">Membrane</keyword>
<feature type="domain" description="VWFD" evidence="13">
    <location>
        <begin position="687"/>
        <end position="888"/>
    </location>
</feature>
<feature type="domain" description="AMOP" evidence="10">
    <location>
        <begin position="523"/>
        <end position="674"/>
    </location>
</feature>
<evidence type="ECO:0008006" key="17">
    <source>
        <dbReference type="Google" id="ProtNLM"/>
    </source>
</evidence>
<keyword evidence="6" id="KW-0768">Sushi</keyword>
<dbReference type="GO" id="GO:0016020">
    <property type="term" value="C:membrane"/>
    <property type="evidence" value="ECO:0007669"/>
    <property type="project" value="UniProtKB-SubCell"/>
</dbReference>
<evidence type="ECO:0000256" key="7">
    <source>
        <dbReference type="SAM" id="MobiDB-lite"/>
    </source>
</evidence>
<evidence type="ECO:0000256" key="3">
    <source>
        <dbReference type="ARBA" id="ARBA00022989"/>
    </source>
</evidence>
<dbReference type="OrthoDB" id="6051552at2759"/>
<organism evidence="14">
    <name type="scientific">Capitella teleta</name>
    <name type="common">Polychaete worm</name>
    <dbReference type="NCBI Taxonomy" id="283909"/>
    <lineage>
        <taxon>Eukaryota</taxon>
        <taxon>Metazoa</taxon>
        <taxon>Spiralia</taxon>
        <taxon>Lophotrochozoa</taxon>
        <taxon>Annelida</taxon>
        <taxon>Polychaeta</taxon>
        <taxon>Sedentaria</taxon>
        <taxon>Scolecida</taxon>
        <taxon>Capitellidae</taxon>
        <taxon>Capitella</taxon>
    </lineage>
</organism>
<keyword evidence="9" id="KW-0732">Signal</keyword>
<name>R7VCI7_CAPTE</name>
<reference evidence="16" key="1">
    <citation type="submission" date="2012-12" db="EMBL/GenBank/DDBJ databases">
        <authorList>
            <person name="Hellsten U."/>
            <person name="Grimwood J."/>
            <person name="Chapman J.A."/>
            <person name="Shapiro H."/>
            <person name="Aerts A."/>
            <person name="Otillar R.P."/>
            <person name="Terry A.Y."/>
            <person name="Boore J.L."/>
            <person name="Simakov O."/>
            <person name="Marletaz F."/>
            <person name="Cho S.-J."/>
            <person name="Edsinger-Gonzales E."/>
            <person name="Havlak P."/>
            <person name="Kuo D.-H."/>
            <person name="Larsson T."/>
            <person name="Lv J."/>
            <person name="Arendt D."/>
            <person name="Savage R."/>
            <person name="Osoegawa K."/>
            <person name="de Jong P."/>
            <person name="Lindberg D.R."/>
            <person name="Seaver E.C."/>
            <person name="Weisblat D.A."/>
            <person name="Putnam N.H."/>
            <person name="Grigoriev I.V."/>
            <person name="Rokhsar D.S."/>
        </authorList>
    </citation>
    <scope>NUCLEOTIDE SEQUENCE</scope>
    <source>
        <strain evidence="16">I ESC-2004</strain>
    </source>
</reference>
<keyword evidence="3 8" id="KW-1133">Transmembrane helix</keyword>
<dbReference type="InterPro" id="IPR056619">
    <property type="entry name" value="C8-3_MUC4"/>
</dbReference>
<dbReference type="EnsemblMetazoa" id="CapteT222579">
    <property type="protein sequence ID" value="CapteP222579"/>
    <property type="gene ID" value="CapteG222579"/>
</dbReference>
<dbReference type="SMART" id="SM00539">
    <property type="entry name" value="NIDO"/>
    <property type="match status" value="1"/>
</dbReference>
<protein>
    <recommendedName>
        <fullName evidence="17">Sushi domain-containing protein</fullName>
    </recommendedName>
</protein>
<sequence>MRGALFLLSLFIPAILGFNGWDDYHEKWKEVHDHPDRLFPYGDDFFDSTAGSNGADANIQFSIPFAGRLFSSVHIAEFANMEFSTTSPATHTDRKALDDLPDPEHPNDFDPPMIAAWHSSVRLSTSGTLFWRTLDPDEDPDESHRNITEGLLIHIGEKIRRLFLDDPEVNLTAGVIATWEDKNTFQIALVTDGHETFSVLNYYKLEWMGSVFEKCAPMGVPTESNDCVAAQVGFNFGDALGFYQLPFSRNKNRILSLSSISGDDSVQGRYVYRVSNEKIQRGGCTNDTNVDNDDWPLEIWPKHGSFLGGYDLYFTGPCITKDNVDQYWCQFGTNEDEFHVQVAEGEDMPVGKCVVPRLDTLGEVVFRVYRRDEEGDIDQAFHDIFISTHPDERRPQKDYKVHLNNEFGEWSQAEPETLSFTWNPNDMYDRKHQNQTTQSLQLSLLWSEIHELEASYPNHLGHFEFNVDDHQCAGGVECEWGNPPPVGFVVVMPQNHEEDRKRLLSHPTPVSWYVRDHLRSKYGPEWTEPYCEEIFEVHPEPKDWFEELSPCPATASQARAEIGRFIVGPICNETEPCPRSSTPQPHVVHECFNDITPKHGRARCCYDNLGDIVDAMDEEISSTSDFASPLGSLPYDEPGNLPLLSHWIWDIIYRMACCNWVADSKYCIDHYNTNRPTPKIQDYHPPGIGAAYGDPHYRTFDGLEYLFNGRGEFWILRVNNFHSDDDMAIQARFQQPPPEEWGEVNATVISGVVFQEGYANSMVNPRVEFHLNFDDASTPNALLVSINGVLQDFSHEDLRIQEFKDAENKRRLLIKDDSPRNDQSNFTITFQNGVAAQDKTDGLLGDWDGDQSNDLRTSNGNVINPDKGPQEIHEAFGMSWEISSDQSRFTYHALLNWEYYRNPDFVPSFDEPSAPYWPPEGSEITEEDVNKACGSEFVCRFDFKTTMNQEVGMQSLSTHNWTQQIAKMATSIHTCGRPEVEHSIYEYDNYLVAGSVEFTGCDSGYTLRGTRNFRCETSEGDPVEASWQPSITNVQCKSNSEIKDEEAKLATAIAVPICLIAVIAGVTVGGFFYMRNKKKKAEGTGSTGGETGSKPKHPPVGPLDDLNNSMASSGSVDLKSRPTTFAGPPQNNPVYGSRTSVNSQASITGAGDLGVAASDSNSFGRATPVPYAPISMNPAQDYSQRGQRASQVSFAPENQSGRTSPVSYLPLATGPPTYDNQAMNLNPAYEDSANDLHVSQTSLHSQVLYNGATNGLHGSRQSLHSHHSTPDTEI</sequence>
<keyword evidence="5" id="KW-1015">Disulfide bond</keyword>
<feature type="domain" description="Sushi" evidence="11">
    <location>
        <begin position="973"/>
        <end position="1038"/>
    </location>
</feature>
<evidence type="ECO:0000256" key="8">
    <source>
        <dbReference type="SAM" id="Phobius"/>
    </source>
</evidence>
<comment type="subcellular location">
    <subcellularLocation>
        <location evidence="1">Membrane</location>
    </subcellularLocation>
</comment>
<dbReference type="InterPro" id="IPR000436">
    <property type="entry name" value="Sushi_SCR_CCP_dom"/>
</dbReference>
<evidence type="ECO:0000313" key="16">
    <source>
        <dbReference type="Proteomes" id="UP000014760"/>
    </source>
</evidence>
<feature type="region of interest" description="Disordered" evidence="7">
    <location>
        <begin position="1169"/>
        <end position="1218"/>
    </location>
</feature>
<dbReference type="Pfam" id="PF00094">
    <property type="entry name" value="VWD"/>
    <property type="match status" value="1"/>
</dbReference>
<dbReference type="Pfam" id="PF23263">
    <property type="entry name" value="C8-3_MUC4"/>
    <property type="match status" value="1"/>
</dbReference>
<dbReference type="PROSITE" id="PS51220">
    <property type="entry name" value="NIDO"/>
    <property type="match status" value="1"/>
</dbReference>
<evidence type="ECO:0000256" key="9">
    <source>
        <dbReference type="SAM" id="SignalP"/>
    </source>
</evidence>
<evidence type="ECO:0000256" key="2">
    <source>
        <dbReference type="ARBA" id="ARBA00022692"/>
    </source>
</evidence>
<gene>
    <name evidence="14" type="ORF">CAPTEDRAFT_222579</name>
</gene>
<keyword evidence="16" id="KW-1185">Reference proteome</keyword>
<proteinExistence type="predicted"/>
<dbReference type="SMART" id="SM00723">
    <property type="entry name" value="AMOP"/>
    <property type="match status" value="1"/>
</dbReference>
<feature type="compositionally biased region" description="Polar residues" evidence="7">
    <location>
        <begin position="1177"/>
        <end position="1206"/>
    </location>
</feature>
<dbReference type="InterPro" id="IPR001846">
    <property type="entry name" value="VWF_type-D"/>
</dbReference>
<dbReference type="InterPro" id="IPR003886">
    <property type="entry name" value="NIDO_dom"/>
</dbReference>
<feature type="compositionally biased region" description="Polar residues" evidence="7">
    <location>
        <begin position="850"/>
        <end position="862"/>
    </location>
</feature>
<feature type="domain" description="NIDO" evidence="12">
    <location>
        <begin position="112"/>
        <end position="277"/>
    </location>
</feature>
<evidence type="ECO:0000256" key="1">
    <source>
        <dbReference type="ARBA" id="ARBA00004370"/>
    </source>
</evidence>